<feature type="region of interest" description="Disordered" evidence="15">
    <location>
        <begin position="539"/>
        <end position="572"/>
    </location>
</feature>
<dbReference type="Pfam" id="PF13848">
    <property type="entry name" value="Thioredoxin_6"/>
    <property type="match status" value="1"/>
</dbReference>
<evidence type="ECO:0000256" key="5">
    <source>
        <dbReference type="ARBA" id="ARBA00022729"/>
    </source>
</evidence>
<feature type="disulfide bond" description="Redox-active" evidence="12">
    <location>
        <begin position="119"/>
        <end position="122"/>
    </location>
</feature>
<dbReference type="InterPro" id="IPR036249">
    <property type="entry name" value="Thioredoxin-like_sf"/>
</dbReference>
<dbReference type="GO" id="GO:0006457">
    <property type="term" value="P:protein folding"/>
    <property type="evidence" value="ECO:0007669"/>
    <property type="project" value="TreeGrafter"/>
</dbReference>
<dbReference type="NCBIfam" id="TIGR01130">
    <property type="entry name" value="ER_PDI_fam"/>
    <property type="match status" value="1"/>
</dbReference>
<keyword evidence="18" id="KW-1185">Reference proteome</keyword>
<reference evidence="17 18" key="1">
    <citation type="submission" date="2016-09" db="EMBL/GenBank/DDBJ databases">
        <title>The draft genome of Dichanthelium oligosanthes: A C3 panicoid grass species.</title>
        <authorList>
            <person name="Studer A.J."/>
            <person name="Schnable J.C."/>
            <person name="Brutnell T.P."/>
        </authorList>
    </citation>
    <scope>NUCLEOTIDE SEQUENCE [LARGE SCALE GENOMIC DNA]</scope>
    <source>
        <strain evidence="18">cv. Kellogg 1175</strain>
        <tissue evidence="17">Leaf</tissue>
    </source>
</reference>
<dbReference type="FunFam" id="3.40.30.10:FF:000143">
    <property type="entry name" value="Protein disulfide-isomerase"/>
    <property type="match status" value="1"/>
</dbReference>
<dbReference type="PROSITE" id="PS00194">
    <property type="entry name" value="THIOREDOXIN_1"/>
    <property type="match status" value="1"/>
</dbReference>
<accession>A0A1E5VI43</accession>
<comment type="subcellular location">
    <subcellularLocation>
        <location evidence="2">Endoplasmic reticulum lumen</location>
    </subcellularLocation>
</comment>
<comment type="caution">
    <text evidence="17">The sequence shown here is derived from an EMBL/GenBank/DDBJ whole genome shotgun (WGS) entry which is preliminary data.</text>
</comment>
<feature type="disulfide bond" description="Redox-active" evidence="12">
    <location>
        <begin position="463"/>
        <end position="466"/>
    </location>
</feature>
<evidence type="ECO:0000256" key="6">
    <source>
        <dbReference type="ARBA" id="ARBA00022737"/>
    </source>
</evidence>
<dbReference type="NCBIfam" id="TIGR01126">
    <property type="entry name" value="pdi_dom"/>
    <property type="match status" value="1"/>
</dbReference>
<dbReference type="PRINTS" id="PR00421">
    <property type="entry name" value="THIOREDOXIN"/>
</dbReference>
<keyword evidence="7" id="KW-0256">Endoplasmic reticulum</keyword>
<name>A0A1E5VI43_9POAL</name>
<evidence type="ECO:0000256" key="2">
    <source>
        <dbReference type="ARBA" id="ARBA00004319"/>
    </source>
</evidence>
<dbReference type="InterPro" id="IPR005788">
    <property type="entry name" value="PDI_thioredoxin-like_dom"/>
</dbReference>
<dbReference type="PROSITE" id="PS51352">
    <property type="entry name" value="THIOREDOXIN_2"/>
    <property type="match status" value="2"/>
</dbReference>
<organism evidence="17 18">
    <name type="scientific">Dichanthelium oligosanthes</name>
    <dbReference type="NCBI Taxonomy" id="888268"/>
    <lineage>
        <taxon>Eukaryota</taxon>
        <taxon>Viridiplantae</taxon>
        <taxon>Streptophyta</taxon>
        <taxon>Embryophyta</taxon>
        <taxon>Tracheophyta</taxon>
        <taxon>Spermatophyta</taxon>
        <taxon>Magnoliopsida</taxon>
        <taxon>Liliopsida</taxon>
        <taxon>Poales</taxon>
        <taxon>Poaceae</taxon>
        <taxon>PACMAD clade</taxon>
        <taxon>Panicoideae</taxon>
        <taxon>Panicodae</taxon>
        <taxon>Paniceae</taxon>
        <taxon>Dichantheliinae</taxon>
        <taxon>Dichanthelium</taxon>
    </lineage>
</organism>
<evidence type="ECO:0000256" key="15">
    <source>
        <dbReference type="SAM" id="MobiDB-lite"/>
    </source>
</evidence>
<dbReference type="CDD" id="cd02982">
    <property type="entry name" value="PDI_b'_family"/>
    <property type="match status" value="1"/>
</dbReference>
<evidence type="ECO:0000259" key="16">
    <source>
        <dbReference type="PROSITE" id="PS51352"/>
    </source>
</evidence>
<dbReference type="Pfam" id="PF00085">
    <property type="entry name" value="Thioredoxin"/>
    <property type="match status" value="2"/>
</dbReference>
<comment type="similarity">
    <text evidence="3 13">Belongs to the protein disulfide isomerase family.</text>
</comment>
<evidence type="ECO:0000313" key="18">
    <source>
        <dbReference type="Proteomes" id="UP000095767"/>
    </source>
</evidence>
<dbReference type="EC" id="5.3.4.1" evidence="4 14"/>
<evidence type="ECO:0000256" key="9">
    <source>
        <dbReference type="ARBA" id="ARBA00023180"/>
    </source>
</evidence>
<protein>
    <recommendedName>
        <fullName evidence="4 14">Protein disulfide-isomerase</fullName>
        <ecNumber evidence="4 14">5.3.4.1</ecNumber>
    </recommendedName>
</protein>
<evidence type="ECO:0000256" key="4">
    <source>
        <dbReference type="ARBA" id="ARBA00012723"/>
    </source>
</evidence>
<dbReference type="CDD" id="cd02981">
    <property type="entry name" value="PDI_b_family"/>
    <property type="match status" value="1"/>
</dbReference>
<evidence type="ECO:0000256" key="12">
    <source>
        <dbReference type="PIRSR" id="PIRSR605792-51"/>
    </source>
</evidence>
<gene>
    <name evidence="17" type="ORF">BAE44_0014206</name>
</gene>
<evidence type="ECO:0000256" key="3">
    <source>
        <dbReference type="ARBA" id="ARBA00006347"/>
    </source>
</evidence>
<dbReference type="PANTHER" id="PTHR18929">
    <property type="entry name" value="PROTEIN DISULFIDE ISOMERASE"/>
    <property type="match status" value="1"/>
</dbReference>
<evidence type="ECO:0000256" key="13">
    <source>
        <dbReference type="RuleBase" id="RU004208"/>
    </source>
</evidence>
<dbReference type="FunFam" id="3.40.30.10:FF:000150">
    <property type="entry name" value="Protein disulfide-isomerase"/>
    <property type="match status" value="1"/>
</dbReference>
<feature type="domain" description="Thioredoxin" evidence="16">
    <location>
        <begin position="79"/>
        <end position="201"/>
    </location>
</feature>
<evidence type="ECO:0000313" key="17">
    <source>
        <dbReference type="EMBL" id="OEL24781.1"/>
    </source>
</evidence>
<feature type="non-terminal residue" evidence="17">
    <location>
        <position position="1"/>
    </location>
</feature>
<dbReference type="GO" id="GO:0003756">
    <property type="term" value="F:protein disulfide isomerase activity"/>
    <property type="evidence" value="ECO:0007669"/>
    <property type="project" value="UniProtKB-EC"/>
</dbReference>
<evidence type="ECO:0000256" key="10">
    <source>
        <dbReference type="ARBA" id="ARBA00023235"/>
    </source>
</evidence>
<dbReference type="Proteomes" id="UP000095767">
    <property type="component" value="Unassembled WGS sequence"/>
</dbReference>
<dbReference type="FunFam" id="3.40.30.10:FF:000184">
    <property type="entry name" value="Protein disulfide-isomerase"/>
    <property type="match status" value="1"/>
</dbReference>
<dbReference type="InterPro" id="IPR013766">
    <property type="entry name" value="Thioredoxin_domain"/>
</dbReference>
<dbReference type="CDD" id="cd02961">
    <property type="entry name" value="PDI_a_family"/>
    <property type="match status" value="1"/>
</dbReference>
<evidence type="ECO:0000256" key="1">
    <source>
        <dbReference type="ARBA" id="ARBA00001182"/>
    </source>
</evidence>
<dbReference type="SUPFAM" id="SSF52833">
    <property type="entry name" value="Thioredoxin-like"/>
    <property type="match status" value="4"/>
</dbReference>
<keyword evidence="5" id="KW-0732">Signal</keyword>
<dbReference type="STRING" id="888268.A0A1E5VI43"/>
<keyword evidence="9" id="KW-0325">Glycoprotein</keyword>
<evidence type="ECO:0000256" key="11">
    <source>
        <dbReference type="ARBA" id="ARBA00023284"/>
    </source>
</evidence>
<feature type="domain" description="Thioredoxin" evidence="16">
    <location>
        <begin position="413"/>
        <end position="540"/>
    </location>
</feature>
<dbReference type="CDD" id="cd02995">
    <property type="entry name" value="PDI_a_PDI_a'_C"/>
    <property type="match status" value="1"/>
</dbReference>
<evidence type="ECO:0000256" key="7">
    <source>
        <dbReference type="ARBA" id="ARBA00022824"/>
    </source>
</evidence>
<proteinExistence type="inferred from homology"/>
<dbReference type="GO" id="GO:0034976">
    <property type="term" value="P:response to endoplasmic reticulum stress"/>
    <property type="evidence" value="ECO:0007669"/>
    <property type="project" value="TreeGrafter"/>
</dbReference>
<dbReference type="AlphaFoldDB" id="A0A1E5VI43"/>
<dbReference type="PANTHER" id="PTHR18929:SF206">
    <property type="entry name" value="PROTEIN DISULFIDE ISOMERASE-LIKE 1-3"/>
    <property type="match status" value="1"/>
</dbReference>
<dbReference type="Gene3D" id="3.40.30.10">
    <property type="entry name" value="Glutaredoxin"/>
    <property type="match status" value="4"/>
</dbReference>
<dbReference type="GO" id="GO:0005788">
    <property type="term" value="C:endoplasmic reticulum lumen"/>
    <property type="evidence" value="ECO:0007669"/>
    <property type="project" value="UniProtKB-SubCell"/>
</dbReference>
<evidence type="ECO:0000256" key="8">
    <source>
        <dbReference type="ARBA" id="ARBA00023157"/>
    </source>
</evidence>
<dbReference type="InterPro" id="IPR005792">
    <property type="entry name" value="Prot_disulphide_isomerase"/>
</dbReference>
<keyword evidence="10 14" id="KW-0413">Isomerase</keyword>
<evidence type="ECO:0000256" key="14">
    <source>
        <dbReference type="RuleBase" id="RU361130"/>
    </source>
</evidence>
<dbReference type="EMBL" id="LWDX02038944">
    <property type="protein sequence ID" value="OEL24781.1"/>
    <property type="molecule type" value="Genomic_DNA"/>
</dbReference>
<dbReference type="InterPro" id="IPR017937">
    <property type="entry name" value="Thioredoxin_CS"/>
</dbReference>
<dbReference type="FunFam" id="3.40.30.10:FF:000152">
    <property type="entry name" value="Protein disulfide-isomerase"/>
    <property type="match status" value="1"/>
</dbReference>
<feature type="compositionally biased region" description="Basic and acidic residues" evidence="15">
    <location>
        <begin position="560"/>
        <end position="572"/>
    </location>
</feature>
<dbReference type="OrthoDB" id="427280at2759"/>
<sequence>LRLHRILPAAPLAGTSAASPRFRSCPSLNANGLLVELEAIARAPSACLPCPQTVVPAMATSLRVPFAFLVALLLLLLSSSSTARAEEAAVLTLDAGNFSEVVAAHQFIVVEFYAPWYQCGHCKQLAPEYENAASILSKHDPPIVLAKVDANDKKNKDLSGKYDVQGFPTIKILRNQGDSVQEYNGPRDADGIVEYLKEQVGPASVEIKSVEDATNLIGDKGVVIVGVFPAFGGSEYENFMAVAEKMRNDYDFLHTLDASILPQGDKPVKGPAVRLFKPFDELFADSQDFDKDALQKFIEVSGSPTVVTFDTNPTNHKFLLKYFENDGTKAMLFLSFDDDRIEAFKSQFYEAAKQYGEKNISFLIGDVTEAQGAFQYFGLKESEVPLLFIQASTTKYIKPTVEPDQILPWLKEYTDGTLLPHVKSDPIPVDNDQPVKVVVANNLNDVVFNSGKNVLLEFYAPWCGHCQKLAPILDEVAVSLQNDEDVMIAKMDATTNDIPPDFAVEGYPTMYFYSSAGNLLSYEGGRTAEEIIDFIKKNKGSKPGEAAVDNDAAENDVVEEPEHAPESVKDEL</sequence>
<keyword evidence="6" id="KW-0677">Repeat</keyword>
<keyword evidence="11 12" id="KW-0676">Redox-active center</keyword>
<keyword evidence="8 12" id="KW-1015">Disulfide bond</keyword>
<comment type="catalytic activity">
    <reaction evidence="1 14">
        <text>Catalyzes the rearrangement of -S-S- bonds in proteins.</text>
        <dbReference type="EC" id="5.3.4.1"/>
    </reaction>
</comment>